<dbReference type="Pfam" id="PF05016">
    <property type="entry name" value="ParE_toxin"/>
    <property type="match status" value="1"/>
</dbReference>
<dbReference type="RefSeq" id="WP_046601542.1">
    <property type="nucleotide sequence ID" value="NZ_HG938353.1"/>
</dbReference>
<dbReference type="KEGG" id="ngg:RG540_CH07600"/>
<dbReference type="HOGENOM" id="CLU_147162_10_0_5"/>
<sequence length="105" mass="11798">MRYRVVFDQAADADLAELYDYIAPKAGRAIARRYINELVGHCAAFETFPARGTRHDEFGAGIRVVGFKRKASIVFRIDADLVTIMRILHRGKSLGGGHDIEDDEF</sequence>
<dbReference type="InterPro" id="IPR007712">
    <property type="entry name" value="RelE/ParE_toxin"/>
</dbReference>
<evidence type="ECO:0008006" key="4">
    <source>
        <dbReference type="Google" id="ProtNLM"/>
    </source>
</evidence>
<evidence type="ECO:0000256" key="1">
    <source>
        <dbReference type="ARBA" id="ARBA00022649"/>
    </source>
</evidence>
<dbReference type="AlphaFoldDB" id="A0A068SM90"/>
<evidence type="ECO:0000313" key="3">
    <source>
        <dbReference type="Proteomes" id="UP000028181"/>
    </source>
</evidence>
<dbReference type="InterPro" id="IPR035093">
    <property type="entry name" value="RelE/ParE_toxin_dom_sf"/>
</dbReference>
<organism evidence="2 3">
    <name type="scientific">Neorhizobium galegae bv. orientalis str. HAMBI 540</name>
    <dbReference type="NCBI Taxonomy" id="1028800"/>
    <lineage>
        <taxon>Bacteria</taxon>
        <taxon>Pseudomonadati</taxon>
        <taxon>Pseudomonadota</taxon>
        <taxon>Alphaproteobacteria</taxon>
        <taxon>Hyphomicrobiales</taxon>
        <taxon>Rhizobiaceae</taxon>
        <taxon>Rhizobium/Agrobacterium group</taxon>
        <taxon>Neorhizobium</taxon>
    </lineage>
</organism>
<reference evidence="3" key="1">
    <citation type="journal article" date="2014" name="BMC Genomics">
        <title>Genome sequencing of two Neorhizobium galegae strains reveals a noeT gene responsible for the unusual acetylation of the nodulation factors.</title>
        <authorList>
            <person name="Osterman J."/>
            <person name="Marsh J."/>
            <person name="Laine P.K."/>
            <person name="Zeng Z."/>
            <person name="Alatalo E."/>
            <person name="Sullivan J.T."/>
            <person name="Young J.P."/>
            <person name="Thomas-Oates J."/>
            <person name="Paulin L."/>
            <person name="Lindstrom K."/>
        </authorList>
    </citation>
    <scope>NUCLEOTIDE SEQUENCE [LARGE SCALE GENOMIC DNA]</scope>
    <source>
        <strain evidence="3">HAMBI 540</strain>
    </source>
</reference>
<dbReference type="Proteomes" id="UP000028181">
    <property type="component" value="Chromosome I"/>
</dbReference>
<evidence type="ECO:0000313" key="2">
    <source>
        <dbReference type="EMBL" id="CDN46949.1"/>
    </source>
</evidence>
<gene>
    <name evidence="2" type="ORF">RG540_CH07600</name>
</gene>
<keyword evidence="3" id="KW-1185">Reference proteome</keyword>
<dbReference type="GeneID" id="24256584"/>
<dbReference type="Gene3D" id="3.30.2310.20">
    <property type="entry name" value="RelE-like"/>
    <property type="match status" value="1"/>
</dbReference>
<dbReference type="OrthoDB" id="9814952at2"/>
<accession>A0A068SM90</accession>
<protein>
    <recommendedName>
        <fullName evidence="4">Plasmid stabilization system</fullName>
    </recommendedName>
</protein>
<proteinExistence type="predicted"/>
<keyword evidence="1" id="KW-1277">Toxin-antitoxin system</keyword>
<name>A0A068SM90_NEOGA</name>
<dbReference type="eggNOG" id="COG3668">
    <property type="taxonomic scope" value="Bacteria"/>
</dbReference>
<dbReference type="PATRIC" id="fig|1028800.3.peg.767"/>
<dbReference type="EMBL" id="HG938353">
    <property type="protein sequence ID" value="CDN46949.1"/>
    <property type="molecule type" value="Genomic_DNA"/>
</dbReference>